<keyword evidence="3" id="KW-1185">Reference proteome</keyword>
<keyword evidence="1" id="KW-0472">Membrane</keyword>
<organism evidence="2 3">
    <name type="scientific">Brevibacillus antibioticus</name>
    <dbReference type="NCBI Taxonomy" id="2570228"/>
    <lineage>
        <taxon>Bacteria</taxon>
        <taxon>Bacillati</taxon>
        <taxon>Bacillota</taxon>
        <taxon>Bacilli</taxon>
        <taxon>Bacillales</taxon>
        <taxon>Paenibacillaceae</taxon>
        <taxon>Brevibacillus</taxon>
    </lineage>
</organism>
<evidence type="ECO:0000313" key="2">
    <source>
        <dbReference type="EMBL" id="TKI58447.1"/>
    </source>
</evidence>
<dbReference type="RefSeq" id="WP_137031872.1">
    <property type="nucleotide sequence ID" value="NZ_SZNK01000001.1"/>
</dbReference>
<dbReference type="Proteomes" id="UP000307841">
    <property type="component" value="Unassembled WGS sequence"/>
</dbReference>
<proteinExistence type="predicted"/>
<evidence type="ECO:0000256" key="1">
    <source>
        <dbReference type="SAM" id="Phobius"/>
    </source>
</evidence>
<reference evidence="2 3" key="1">
    <citation type="submission" date="2019-04" db="EMBL/GenBank/DDBJ databases">
        <title>Whole genome sequencing of Brevibacillus sp. TGS2-1.</title>
        <authorList>
            <person name="Choi A."/>
        </authorList>
    </citation>
    <scope>NUCLEOTIDE SEQUENCE [LARGE SCALE GENOMIC DNA]</scope>
    <source>
        <strain evidence="2 3">TGS2-1</strain>
    </source>
</reference>
<feature type="transmembrane region" description="Helical" evidence="1">
    <location>
        <begin position="44"/>
        <end position="63"/>
    </location>
</feature>
<evidence type="ECO:0000313" key="3">
    <source>
        <dbReference type="Proteomes" id="UP000307841"/>
    </source>
</evidence>
<dbReference type="OrthoDB" id="6885393at2"/>
<feature type="transmembrane region" description="Helical" evidence="1">
    <location>
        <begin position="100"/>
        <end position="121"/>
    </location>
</feature>
<keyword evidence="1" id="KW-0812">Transmembrane</keyword>
<feature type="transmembrane region" description="Helical" evidence="1">
    <location>
        <begin position="69"/>
        <end position="88"/>
    </location>
</feature>
<keyword evidence="1" id="KW-1133">Transmembrane helix</keyword>
<gene>
    <name evidence="2" type="ORF">E8L90_25320</name>
</gene>
<dbReference type="EMBL" id="SZNK01000001">
    <property type="protein sequence ID" value="TKI58447.1"/>
    <property type="molecule type" value="Genomic_DNA"/>
</dbReference>
<dbReference type="AlphaFoldDB" id="A0A4U2YC75"/>
<protein>
    <submittedName>
        <fullName evidence="2">Uncharacterized protein</fullName>
    </submittedName>
</protein>
<sequence length="125" mass="14995">MPDLLLVLFLINLSLFLLHEMDAIRRSEWRLFIVLKDMEDSKAYKVFTFIHLPLYTIILYFLLSKYQTVTFWVLDIFLIIHAILHLFFEKHPRNGFKNSFSRTIIYPMGLLAAIHLVLLFITEYQ</sequence>
<accession>A0A4U2YC75</accession>
<name>A0A4U2YC75_9BACL</name>
<comment type="caution">
    <text evidence="2">The sequence shown here is derived from an EMBL/GenBank/DDBJ whole genome shotgun (WGS) entry which is preliminary data.</text>
</comment>
<dbReference type="InterPro" id="IPR046559">
    <property type="entry name" value="DUF6713"/>
</dbReference>
<dbReference type="Pfam" id="PF20460">
    <property type="entry name" value="DUF6713"/>
    <property type="match status" value="1"/>
</dbReference>